<sequence>MDEQAFLNQQMRGNVQYNVNQTHQMQQNVNYQKGYDGGSQYNHGNEQQPLYNQQSYQMGYNQQQAVSTQYYTIPDDDDSIIVAENCVVMTSDPSPEQLMAPQSSIGAHYPPEQQQTSRYPYLPSISDGVPSSTFYGQARQQQQQHREPHYVVVDPLTYSAVQKYEKKTISGTWAAVSPKKEVLAEKPLFDKNIAHIQAVQRLSTAEGWRRMNEWLKSSIKTMDLPKLRQLLAQLVDQQQHQETKVKAQKPSGVGVAAVSGKNVKRASTESDVGDGPSTSQTSSQLKPRTGSISSAATSHQQQIGSRSNSFNVKNTTTGLNKTGESSVSALPKPERPKTIAKAKAKISRPRLT</sequence>
<feature type="compositionally biased region" description="Basic residues" evidence="1">
    <location>
        <begin position="338"/>
        <end position="352"/>
    </location>
</feature>
<organism evidence="2 3">
    <name type="scientific">Meloidogyne javanica</name>
    <name type="common">Root-knot nematode worm</name>
    <dbReference type="NCBI Taxonomy" id="6303"/>
    <lineage>
        <taxon>Eukaryota</taxon>
        <taxon>Metazoa</taxon>
        <taxon>Ecdysozoa</taxon>
        <taxon>Nematoda</taxon>
        <taxon>Chromadorea</taxon>
        <taxon>Rhabditida</taxon>
        <taxon>Tylenchina</taxon>
        <taxon>Tylenchomorpha</taxon>
        <taxon>Tylenchoidea</taxon>
        <taxon>Meloidogynidae</taxon>
        <taxon>Meloidogyninae</taxon>
        <taxon>Meloidogyne</taxon>
        <taxon>Meloidogyne incognita group</taxon>
    </lineage>
</organism>
<dbReference type="AlphaFoldDB" id="A0A915MVY7"/>
<accession>A0A915MVY7</accession>
<dbReference type="WBParaSite" id="scaffold5994_cov266.g10289">
    <property type="protein sequence ID" value="scaffold5994_cov266.g10289"/>
    <property type="gene ID" value="scaffold5994_cov266.g10289"/>
</dbReference>
<protein>
    <submittedName>
        <fullName evidence="3">Uncharacterized protein</fullName>
    </submittedName>
</protein>
<dbReference type="Proteomes" id="UP000887561">
    <property type="component" value="Unplaced"/>
</dbReference>
<reference evidence="3" key="1">
    <citation type="submission" date="2022-11" db="UniProtKB">
        <authorList>
            <consortium name="WormBaseParasite"/>
        </authorList>
    </citation>
    <scope>IDENTIFICATION</scope>
</reference>
<evidence type="ECO:0000256" key="1">
    <source>
        <dbReference type="SAM" id="MobiDB-lite"/>
    </source>
</evidence>
<feature type="compositionally biased region" description="Polar residues" evidence="1">
    <location>
        <begin position="276"/>
        <end position="328"/>
    </location>
</feature>
<feature type="region of interest" description="Disordered" evidence="1">
    <location>
        <begin position="242"/>
        <end position="352"/>
    </location>
</feature>
<proteinExistence type="predicted"/>
<evidence type="ECO:0000313" key="3">
    <source>
        <dbReference type="WBParaSite" id="scaffold5994_cov266.g10289"/>
    </source>
</evidence>
<name>A0A915MVY7_MELJA</name>
<keyword evidence="2" id="KW-1185">Reference proteome</keyword>
<evidence type="ECO:0000313" key="2">
    <source>
        <dbReference type="Proteomes" id="UP000887561"/>
    </source>
</evidence>